<proteinExistence type="predicted"/>
<dbReference type="EMBL" id="NBCO01000009">
    <property type="protein sequence ID" value="ORC90114.1"/>
    <property type="molecule type" value="Genomic_DNA"/>
</dbReference>
<evidence type="ECO:0000313" key="2">
    <source>
        <dbReference type="Proteomes" id="UP000192257"/>
    </source>
</evidence>
<name>A0A1X0NZI6_9TRYP</name>
<dbReference type="VEuPathDB" id="TriTrypDB:TM35_000091640"/>
<dbReference type="InterPro" id="IPR011992">
    <property type="entry name" value="EF-hand-dom_pair"/>
</dbReference>
<dbReference type="GeneID" id="39984183"/>
<evidence type="ECO:0008006" key="3">
    <source>
        <dbReference type="Google" id="ProtNLM"/>
    </source>
</evidence>
<comment type="caution">
    <text evidence="1">The sequence shown here is derived from an EMBL/GenBank/DDBJ whole genome shotgun (WGS) entry which is preliminary data.</text>
</comment>
<dbReference type="RefSeq" id="XP_028884180.1">
    <property type="nucleotide sequence ID" value="XM_029024403.1"/>
</dbReference>
<dbReference type="SUPFAM" id="SSF47473">
    <property type="entry name" value="EF-hand"/>
    <property type="match status" value="1"/>
</dbReference>
<evidence type="ECO:0000313" key="1">
    <source>
        <dbReference type="EMBL" id="ORC90114.1"/>
    </source>
</evidence>
<organism evidence="1 2">
    <name type="scientific">Trypanosoma theileri</name>
    <dbReference type="NCBI Taxonomy" id="67003"/>
    <lineage>
        <taxon>Eukaryota</taxon>
        <taxon>Discoba</taxon>
        <taxon>Euglenozoa</taxon>
        <taxon>Kinetoplastea</taxon>
        <taxon>Metakinetoplastina</taxon>
        <taxon>Trypanosomatida</taxon>
        <taxon>Trypanosomatidae</taxon>
        <taxon>Trypanosoma</taxon>
    </lineage>
</organism>
<dbReference type="OrthoDB" id="26525at2759"/>
<accession>A0A1X0NZI6</accession>
<reference evidence="1 2" key="1">
    <citation type="submission" date="2017-03" db="EMBL/GenBank/DDBJ databases">
        <title>An alternative strategy for trypanosome survival in the mammalian bloodstream revealed through genome and transcriptome analysis of the ubiquitous bovine parasite Trypanosoma (Megatrypanum) theileri.</title>
        <authorList>
            <person name="Kelly S."/>
            <person name="Ivens A."/>
            <person name="Mott A."/>
            <person name="O'Neill E."/>
            <person name="Emms D."/>
            <person name="Macleod O."/>
            <person name="Voorheis P."/>
            <person name="Matthews J."/>
            <person name="Matthews K."/>
            <person name="Carrington M."/>
        </authorList>
    </citation>
    <scope>NUCLEOTIDE SEQUENCE [LARGE SCALE GENOMIC DNA]</scope>
    <source>
        <strain evidence="1">Edinburgh</strain>
    </source>
</reference>
<dbReference type="AlphaFoldDB" id="A0A1X0NZI6"/>
<dbReference type="Proteomes" id="UP000192257">
    <property type="component" value="Unassembled WGS sequence"/>
</dbReference>
<protein>
    <recommendedName>
        <fullName evidence="3">EF-hand domain-containing protein</fullName>
    </recommendedName>
</protein>
<keyword evidence="2" id="KW-1185">Reference proteome</keyword>
<gene>
    <name evidence="1" type="ORF">TM35_000091640</name>
</gene>
<dbReference type="Gene3D" id="1.10.238.10">
    <property type="entry name" value="EF-hand"/>
    <property type="match status" value="1"/>
</dbReference>
<sequence>MSTDLITDTNDVRSSKQLMGQLITNCSRSNGTVTCQSSSLTASQGDAMSRLVTFADVDGTTTSTFSIAADGTLPAAAAPTRISFDMIGMKGMTEEMLRELYDAFDINQRGGVERGVMRELMRAGFSHYGAPCSERDVERLFEHATPYRVRRQLKAEDADDLMAFNEFCVLFLAWLRL</sequence>